<evidence type="ECO:0000256" key="1">
    <source>
        <dbReference type="ARBA" id="ARBA00010923"/>
    </source>
</evidence>
<sequence length="420" mass="47933">MREMKDSGVEWIGEIPANHSLLRNKYLFEYVKGKIPKSTNTDQIGYPYIGASDLDTNENYTTFTMDEDIPSCRYDDLLVLWDGARAGLCGTHKDGKISSTIVRLRAKASYPSFLYWYYKGFESFMYQLVNGTTIPHMNRRYIEQIGWIDWTLEEQENISIYLDAKCSKIDAIIAREQAVIEKLKEYKLSVITEAVTKGLNLDVPMKDSGVEWIGKVPEGWITASFGNGLMLIQTGPFGSQLHAEDYVDNGIYVINPANIIDGIIVPNRQCSITEKKANELSQHMLYPSDIVFARRGEMGRCACYEHDIGSCFCGTGCIKLRCNHLINPQYAIFYLQTTYIRQYLTLNSVGTTMANLNSSIINKIPFLFPSIDEQRKIVKWLHKKIKSIERVITCKQSLITKLTEYKKSLIYEVVTGKKEV</sequence>
<keyword evidence="6" id="KW-1185">Reference proteome</keyword>
<feature type="domain" description="Type I restriction modification DNA specificity" evidence="4">
    <location>
        <begin position="27"/>
        <end position="181"/>
    </location>
</feature>
<dbReference type="Proteomes" id="UP001325248">
    <property type="component" value="Chromosome"/>
</dbReference>
<dbReference type="EMBL" id="CP136422">
    <property type="protein sequence ID" value="WPX73652.1"/>
    <property type="molecule type" value="Genomic_DNA"/>
</dbReference>
<feature type="domain" description="Type I restriction modification DNA specificity" evidence="4">
    <location>
        <begin position="259"/>
        <end position="389"/>
    </location>
</feature>
<dbReference type="PANTHER" id="PTHR30408:SF12">
    <property type="entry name" value="TYPE I RESTRICTION ENZYME MJAVIII SPECIFICITY SUBUNIT"/>
    <property type="match status" value="1"/>
</dbReference>
<organism evidence="5 6">
    <name type="scientific">Blautia producta</name>
    <dbReference type="NCBI Taxonomy" id="33035"/>
    <lineage>
        <taxon>Bacteria</taxon>
        <taxon>Bacillati</taxon>
        <taxon>Bacillota</taxon>
        <taxon>Clostridia</taxon>
        <taxon>Lachnospirales</taxon>
        <taxon>Lachnospiraceae</taxon>
        <taxon>Blautia</taxon>
    </lineage>
</organism>
<evidence type="ECO:0000256" key="2">
    <source>
        <dbReference type="ARBA" id="ARBA00022747"/>
    </source>
</evidence>
<dbReference type="InterPro" id="IPR052021">
    <property type="entry name" value="Type-I_RS_S_subunit"/>
</dbReference>
<keyword evidence="3" id="KW-0238">DNA-binding</keyword>
<reference evidence="5" key="1">
    <citation type="submission" date="2023-10" db="EMBL/GenBank/DDBJ databases">
        <title>Genome sequence of Blautia coccoides DSM 935.</title>
        <authorList>
            <person name="Boeer T."/>
            <person name="Bengelsdorf F.R."/>
            <person name="Daniel R."/>
            <person name="Poehlein A."/>
        </authorList>
    </citation>
    <scope>NUCLEOTIDE SEQUENCE [LARGE SCALE GENOMIC DNA]</scope>
    <source>
        <strain evidence="5">DSM 935</strain>
    </source>
</reference>
<dbReference type="SUPFAM" id="SSF116734">
    <property type="entry name" value="DNA methylase specificity domain"/>
    <property type="match status" value="2"/>
</dbReference>
<proteinExistence type="inferred from homology"/>
<dbReference type="PANTHER" id="PTHR30408">
    <property type="entry name" value="TYPE-1 RESTRICTION ENZYME ECOKI SPECIFICITY PROTEIN"/>
    <property type="match status" value="1"/>
</dbReference>
<evidence type="ECO:0000313" key="5">
    <source>
        <dbReference type="EMBL" id="WPX73652.1"/>
    </source>
</evidence>
<dbReference type="InterPro" id="IPR044946">
    <property type="entry name" value="Restrct_endonuc_typeI_TRD_sf"/>
</dbReference>
<name>A0ABZ0UAD5_9FIRM</name>
<comment type="similarity">
    <text evidence="1">Belongs to the type-I restriction system S methylase family.</text>
</comment>
<dbReference type="Gene3D" id="1.10.287.1120">
    <property type="entry name" value="Bipartite methylase S protein"/>
    <property type="match status" value="1"/>
</dbReference>
<evidence type="ECO:0000259" key="4">
    <source>
        <dbReference type="Pfam" id="PF01420"/>
    </source>
</evidence>
<evidence type="ECO:0000256" key="3">
    <source>
        <dbReference type="ARBA" id="ARBA00023125"/>
    </source>
</evidence>
<gene>
    <name evidence="5" type="ORF">BLCOC_20020</name>
</gene>
<dbReference type="Gene3D" id="3.90.220.20">
    <property type="entry name" value="DNA methylase specificity domains"/>
    <property type="match status" value="2"/>
</dbReference>
<protein>
    <recommendedName>
        <fullName evidence="4">Type I restriction modification DNA specificity domain-containing protein</fullName>
    </recommendedName>
</protein>
<dbReference type="InterPro" id="IPR000055">
    <property type="entry name" value="Restrct_endonuc_typeI_TRD"/>
</dbReference>
<accession>A0ABZ0UAD5</accession>
<dbReference type="Pfam" id="PF01420">
    <property type="entry name" value="Methylase_S"/>
    <property type="match status" value="2"/>
</dbReference>
<evidence type="ECO:0000313" key="6">
    <source>
        <dbReference type="Proteomes" id="UP001325248"/>
    </source>
</evidence>
<keyword evidence="2" id="KW-0680">Restriction system</keyword>